<evidence type="ECO:0000256" key="7">
    <source>
        <dbReference type="ARBA" id="ARBA00022786"/>
    </source>
</evidence>
<evidence type="ECO:0000259" key="11">
    <source>
        <dbReference type="PROSITE" id="PS50089"/>
    </source>
</evidence>
<dbReference type="SUPFAM" id="SSF57850">
    <property type="entry name" value="RING/U-box"/>
    <property type="match status" value="1"/>
</dbReference>
<dbReference type="GO" id="GO:0000209">
    <property type="term" value="P:protein polyubiquitination"/>
    <property type="evidence" value="ECO:0007669"/>
    <property type="project" value="UniProtKB-ARBA"/>
</dbReference>
<dbReference type="Pfam" id="PF13639">
    <property type="entry name" value="zf-RING_2"/>
    <property type="match status" value="1"/>
</dbReference>
<dbReference type="GO" id="GO:0008270">
    <property type="term" value="F:zinc ion binding"/>
    <property type="evidence" value="ECO:0007669"/>
    <property type="project" value="UniProtKB-KW"/>
</dbReference>
<gene>
    <name evidence="12" type="ORF">K2173_020981</name>
</gene>
<feature type="region of interest" description="Disordered" evidence="10">
    <location>
        <begin position="99"/>
        <end position="120"/>
    </location>
</feature>
<name>A0AAV8TM98_9ROSI</name>
<keyword evidence="6 9" id="KW-0863">Zinc-finger</keyword>
<dbReference type="Proteomes" id="UP001159364">
    <property type="component" value="Linkage Group LG04"/>
</dbReference>
<dbReference type="GO" id="GO:0061630">
    <property type="term" value="F:ubiquitin protein ligase activity"/>
    <property type="evidence" value="ECO:0007669"/>
    <property type="project" value="UniProtKB-EC"/>
</dbReference>
<dbReference type="InterPro" id="IPR013083">
    <property type="entry name" value="Znf_RING/FYVE/PHD"/>
</dbReference>
<evidence type="ECO:0000256" key="10">
    <source>
        <dbReference type="SAM" id="MobiDB-lite"/>
    </source>
</evidence>
<dbReference type="FunFam" id="3.30.40.10:FF:000069">
    <property type="entry name" value="E3 ubiquitin-protein ligase RNF115"/>
    <property type="match status" value="1"/>
</dbReference>
<dbReference type="PANTHER" id="PTHR15710:SF116">
    <property type="entry name" value="RING_U-BOX SUPERFAMILY PROTEIN"/>
    <property type="match status" value="1"/>
</dbReference>
<accession>A0AAV8TM98</accession>
<evidence type="ECO:0000313" key="13">
    <source>
        <dbReference type="Proteomes" id="UP001159364"/>
    </source>
</evidence>
<evidence type="ECO:0000256" key="2">
    <source>
        <dbReference type="ARBA" id="ARBA00004906"/>
    </source>
</evidence>
<feature type="compositionally biased region" description="Polar residues" evidence="10">
    <location>
        <begin position="99"/>
        <end position="112"/>
    </location>
</feature>
<evidence type="ECO:0000256" key="6">
    <source>
        <dbReference type="ARBA" id="ARBA00022771"/>
    </source>
</evidence>
<evidence type="ECO:0000256" key="8">
    <source>
        <dbReference type="ARBA" id="ARBA00022833"/>
    </source>
</evidence>
<dbReference type="EC" id="2.3.2.27" evidence="3"/>
<evidence type="ECO:0000256" key="5">
    <source>
        <dbReference type="ARBA" id="ARBA00022723"/>
    </source>
</evidence>
<dbReference type="AlphaFoldDB" id="A0AAV8TM98"/>
<dbReference type="PROSITE" id="PS50089">
    <property type="entry name" value="ZF_RING_2"/>
    <property type="match status" value="1"/>
</dbReference>
<keyword evidence="5" id="KW-0479">Metal-binding</keyword>
<keyword evidence="7" id="KW-0833">Ubl conjugation pathway</keyword>
<dbReference type="InterPro" id="IPR001841">
    <property type="entry name" value="Znf_RING"/>
</dbReference>
<dbReference type="Gene3D" id="3.30.40.10">
    <property type="entry name" value="Zinc/RING finger domain, C3HC4 (zinc finger)"/>
    <property type="match status" value="1"/>
</dbReference>
<dbReference type="EMBL" id="JAIWQS010000004">
    <property type="protein sequence ID" value="KAJ8768041.1"/>
    <property type="molecule type" value="Genomic_DNA"/>
</dbReference>
<evidence type="ECO:0000313" key="12">
    <source>
        <dbReference type="EMBL" id="KAJ8768041.1"/>
    </source>
</evidence>
<dbReference type="PANTHER" id="PTHR15710">
    <property type="entry name" value="E3 UBIQUITIN-PROTEIN LIGASE PRAJA"/>
    <property type="match status" value="1"/>
</dbReference>
<feature type="domain" description="RING-type" evidence="11">
    <location>
        <begin position="173"/>
        <end position="214"/>
    </location>
</feature>
<organism evidence="12 13">
    <name type="scientific">Erythroxylum novogranatense</name>
    <dbReference type="NCBI Taxonomy" id="1862640"/>
    <lineage>
        <taxon>Eukaryota</taxon>
        <taxon>Viridiplantae</taxon>
        <taxon>Streptophyta</taxon>
        <taxon>Embryophyta</taxon>
        <taxon>Tracheophyta</taxon>
        <taxon>Spermatophyta</taxon>
        <taxon>Magnoliopsida</taxon>
        <taxon>eudicotyledons</taxon>
        <taxon>Gunneridae</taxon>
        <taxon>Pentapetalae</taxon>
        <taxon>rosids</taxon>
        <taxon>fabids</taxon>
        <taxon>Malpighiales</taxon>
        <taxon>Erythroxylaceae</taxon>
        <taxon>Erythroxylum</taxon>
    </lineage>
</organism>
<evidence type="ECO:0000256" key="3">
    <source>
        <dbReference type="ARBA" id="ARBA00012483"/>
    </source>
</evidence>
<dbReference type="CDD" id="cd16667">
    <property type="entry name" value="RING-H2_RNF126-like"/>
    <property type="match status" value="1"/>
</dbReference>
<dbReference type="SMART" id="SM00184">
    <property type="entry name" value="RING"/>
    <property type="match status" value="1"/>
</dbReference>
<evidence type="ECO:0000256" key="4">
    <source>
        <dbReference type="ARBA" id="ARBA00022679"/>
    </source>
</evidence>
<keyword evidence="13" id="KW-1185">Reference proteome</keyword>
<evidence type="ECO:0000256" key="1">
    <source>
        <dbReference type="ARBA" id="ARBA00000900"/>
    </source>
</evidence>
<keyword evidence="8" id="KW-0862">Zinc</keyword>
<dbReference type="GO" id="GO:0005737">
    <property type="term" value="C:cytoplasm"/>
    <property type="evidence" value="ECO:0007669"/>
    <property type="project" value="TreeGrafter"/>
</dbReference>
<sequence length="296" mass="33350">MSSFTPLPRLTINGSPRMRAFHYFWCQNCRRVVSFASATPLVILCPYCSAPLHHELDVSRPNFITLQPSPMGRSDNGRRRIQWELPSDNGEWITLQFLQSGNTPPRTPQPSGSPLEGDEESFVNAASEFDVETQNSGQQLLPAAGPPPAMASAIEALPAMRVTQEHLVKDSQCPVCKEEFVIGDEVRELPCKHFYHSDCIAPWLAMHDTCPVCRSAVRGGGEMAFSDASGEVNMELLLGLEDVRNGVRWLRNQLVSVTVWSFRAVFTWTSQRFFFLDRRANAVNANNPWWRSWLIL</sequence>
<comment type="pathway">
    <text evidence="2">Protein modification; protein ubiquitination.</text>
</comment>
<comment type="caution">
    <text evidence="12">The sequence shown here is derived from an EMBL/GenBank/DDBJ whole genome shotgun (WGS) entry which is preliminary data.</text>
</comment>
<proteinExistence type="predicted"/>
<evidence type="ECO:0000256" key="9">
    <source>
        <dbReference type="PROSITE-ProRule" id="PRU00175"/>
    </source>
</evidence>
<reference evidence="12 13" key="1">
    <citation type="submission" date="2021-09" db="EMBL/GenBank/DDBJ databases">
        <title>Genomic insights and catalytic innovation underlie evolution of tropane alkaloids biosynthesis.</title>
        <authorList>
            <person name="Wang Y.-J."/>
            <person name="Tian T."/>
            <person name="Huang J.-P."/>
            <person name="Huang S.-X."/>
        </authorList>
    </citation>
    <scope>NUCLEOTIDE SEQUENCE [LARGE SCALE GENOMIC DNA]</scope>
    <source>
        <strain evidence="12">KIB-2018</strain>
        <tissue evidence="12">Leaf</tissue>
    </source>
</reference>
<protein>
    <recommendedName>
        <fullName evidence="3">RING-type E3 ubiquitin transferase</fullName>
        <ecNumber evidence="3">2.3.2.27</ecNumber>
    </recommendedName>
</protein>
<keyword evidence="4" id="KW-0808">Transferase</keyword>
<comment type="catalytic activity">
    <reaction evidence="1">
        <text>S-ubiquitinyl-[E2 ubiquitin-conjugating enzyme]-L-cysteine + [acceptor protein]-L-lysine = [E2 ubiquitin-conjugating enzyme]-L-cysteine + N(6)-ubiquitinyl-[acceptor protein]-L-lysine.</text>
        <dbReference type="EC" id="2.3.2.27"/>
    </reaction>
</comment>